<reference evidence="1 2" key="1">
    <citation type="journal article" date="2019" name="Nat. Ecol. Evol.">
        <title>Megaphylogeny resolves global patterns of mushroom evolution.</title>
        <authorList>
            <person name="Varga T."/>
            <person name="Krizsan K."/>
            <person name="Foldi C."/>
            <person name="Dima B."/>
            <person name="Sanchez-Garcia M."/>
            <person name="Sanchez-Ramirez S."/>
            <person name="Szollosi G.J."/>
            <person name="Szarkandi J.G."/>
            <person name="Papp V."/>
            <person name="Albert L."/>
            <person name="Andreopoulos W."/>
            <person name="Angelini C."/>
            <person name="Antonin V."/>
            <person name="Barry K.W."/>
            <person name="Bougher N.L."/>
            <person name="Buchanan P."/>
            <person name="Buyck B."/>
            <person name="Bense V."/>
            <person name="Catcheside P."/>
            <person name="Chovatia M."/>
            <person name="Cooper J."/>
            <person name="Damon W."/>
            <person name="Desjardin D."/>
            <person name="Finy P."/>
            <person name="Geml J."/>
            <person name="Haridas S."/>
            <person name="Hughes K."/>
            <person name="Justo A."/>
            <person name="Karasinski D."/>
            <person name="Kautmanova I."/>
            <person name="Kiss B."/>
            <person name="Kocsube S."/>
            <person name="Kotiranta H."/>
            <person name="LaButti K.M."/>
            <person name="Lechner B.E."/>
            <person name="Liimatainen K."/>
            <person name="Lipzen A."/>
            <person name="Lukacs Z."/>
            <person name="Mihaltcheva S."/>
            <person name="Morgado L.N."/>
            <person name="Niskanen T."/>
            <person name="Noordeloos M.E."/>
            <person name="Ohm R.A."/>
            <person name="Ortiz-Santana B."/>
            <person name="Ovrebo C."/>
            <person name="Racz N."/>
            <person name="Riley R."/>
            <person name="Savchenko A."/>
            <person name="Shiryaev A."/>
            <person name="Soop K."/>
            <person name="Spirin V."/>
            <person name="Szebenyi C."/>
            <person name="Tomsovsky M."/>
            <person name="Tulloss R.E."/>
            <person name="Uehling J."/>
            <person name="Grigoriev I.V."/>
            <person name="Vagvolgyi C."/>
            <person name="Papp T."/>
            <person name="Martin F.M."/>
            <person name="Miettinen O."/>
            <person name="Hibbett D.S."/>
            <person name="Nagy L.G."/>
        </authorList>
    </citation>
    <scope>NUCLEOTIDE SEQUENCE [LARGE SCALE GENOMIC DNA]</scope>
    <source>
        <strain evidence="1 2">CBS 166.37</strain>
    </source>
</reference>
<proteinExistence type="predicted"/>
<dbReference type="AlphaFoldDB" id="A0A5C3MCM8"/>
<evidence type="ECO:0000313" key="2">
    <source>
        <dbReference type="Proteomes" id="UP000308652"/>
    </source>
</evidence>
<dbReference type="EMBL" id="ML213601">
    <property type="protein sequence ID" value="TFK38901.1"/>
    <property type="molecule type" value="Genomic_DNA"/>
</dbReference>
<gene>
    <name evidence="1" type="ORF">BDQ12DRAFT_665702</name>
</gene>
<name>A0A5C3MCM8_9AGAR</name>
<dbReference type="Proteomes" id="UP000308652">
    <property type="component" value="Unassembled WGS sequence"/>
</dbReference>
<evidence type="ECO:0000313" key="1">
    <source>
        <dbReference type="EMBL" id="TFK38901.1"/>
    </source>
</evidence>
<keyword evidence="2" id="KW-1185">Reference proteome</keyword>
<accession>A0A5C3MCM8</accession>
<organism evidence="1 2">
    <name type="scientific">Crucibulum laeve</name>
    <dbReference type="NCBI Taxonomy" id="68775"/>
    <lineage>
        <taxon>Eukaryota</taxon>
        <taxon>Fungi</taxon>
        <taxon>Dikarya</taxon>
        <taxon>Basidiomycota</taxon>
        <taxon>Agaricomycotina</taxon>
        <taxon>Agaricomycetes</taxon>
        <taxon>Agaricomycetidae</taxon>
        <taxon>Agaricales</taxon>
        <taxon>Agaricineae</taxon>
        <taxon>Nidulariaceae</taxon>
        <taxon>Crucibulum</taxon>
    </lineage>
</organism>
<sequence length="174" mass="19464">MALCMSTDTLLYILLKSSASMSVQISTISAKVPPDSKTHRYFVEAKLSSERIAKKKFKKRNELAQYRFNPSYSLCDGATIKIQIIKKHRLYKDEVVIETDFTTEIAQKLLGKENTLTDQVLSSLDTKFEILLSFSVSPSASHDLIEAAVGRQFLDTLMGVAVAVSGVRSHEFPR</sequence>
<protein>
    <submittedName>
        <fullName evidence="1">Uncharacterized protein</fullName>
    </submittedName>
</protein>